<keyword evidence="3" id="KW-0498">Mitosis</keyword>
<dbReference type="InterPro" id="IPR011989">
    <property type="entry name" value="ARM-like"/>
</dbReference>
<sequence>MAPRVSSSRQKTRFDPLLVKGQSSDALLKKLKAFHEELKEANVEDNNLEIENPRSKVFKYKDELVDRTILFHKDPGVKAYAACCLADILKLYAPNAPYDGRGIEDIFAFFLKIITTQLRPSKSVTSRTGSGLSHPTKNEFYKQYYYLVDSMASWKSVVLMLDVEEAEGDSAGGVNGSMIVQMFKEFFDLVRYDLPITLTDHLADILSTLIEEAQTLNPEVRQIILDQFDPSLPGHHPLAVQLAVSVCEFDYNMQKLERGIAQYFMDVLISFPIATSASDRKKGKSSKVRKVTKGNSPVPSDDSSDLSSILDLSDVDSSDENPRSKRSANPHATLDSTHTLLRSIGRYTPLTLLSTLPILASELENSELTHRMPAVETLGDLFGHPAKGAEIVGKAEKVWMAWVGRSRDPDGKVRRVWVDKVGGMMGTVGGAGSGVDVKSALEPHLRLKMNDQDDKVRESACRIFGKMDFETVLHHVQPDTLKDLSMRTKDKKISVQATAIHSLSKLYSLASSEIEDNEPSAMERFSWIPHELLLCCHSATAAIREIIEQSFIRYILPLPVKGDEETIWTDRMLLVFKGLDERSRAAFFAMAGFTPIKGHYSRFIKCCELYNGGIMDQDGEAIKKQLTHQIKIMSVMFPDASKAASDLREFAELNENRLYVLLRSAMDPQTDLKTLVKIQTEFSRRVPETIRSTFSIVIRRSSFSYVNRSSIPTLLKRLQKQIPQPPATPALSTVSVASASQTSQLQSTHSQFQSLEIRTSIAQARSEGARFVLETISKVCPIMFKAHGNELGKAVLEESPEVESVAEIPLQALGNLGRVDPTTSVGDKKLLDRAMFFAKEGSARQAKFAARLIAFSKRADSLTPELAETLAKNLDTDDDQHLYAHLAALSELARSAPGAFETQSKTTIGFILKTFGQNNEENDYDPDDWIEDYELTDRARARLTSLKLCANRCIVHAETTDGAQLALPVLKLFLTILTQSGFFTSKSDHCNLKSRVRLQAGRSLLKISTFKRYAEMIMPNFLVVAVLVQDPCFYVRQNFIGKACEYLGRDKLPSAFNVMLFLAAHDEPEIRSSAKNTIQRGMKASGYSSERRMIDRYIFIFIRLIHTLAHHPDYTNEPEDLQSIAKYIEFYLDIVLSKENVSLLYTLAARVKTVRDREEEYSENLYTVGELAQHIIQARTKIHHWTLESYPGHITMPKDIFKQMPSPEIIQKNLLKVYLPEETLNFFRKDLGKTIRDQKIRVKKPTVSGPDKSPRQKKAAASRKRAKRRKEYSSEEDDPTSSEEEDDEENDEDDVEEEMPPPPSLVKKRARTESARTNARGQAAVVDSDDEMLEIEANPDDASEEEEQTLGRGGKRKAASKLSRPKPKTR</sequence>
<dbReference type="Pfam" id="PF20168">
    <property type="entry name" value="PDS5"/>
    <property type="match status" value="1"/>
</dbReference>
<feature type="compositionally biased region" description="Basic residues" evidence="7">
    <location>
        <begin position="1255"/>
        <end position="1270"/>
    </location>
</feature>
<dbReference type="EMBL" id="LN483157">
    <property type="protein sequence ID" value="CED83559.1"/>
    <property type="molecule type" value="Genomic_DNA"/>
</dbReference>
<feature type="compositionally biased region" description="Acidic residues" evidence="7">
    <location>
        <begin position="1274"/>
        <end position="1299"/>
    </location>
</feature>
<evidence type="ECO:0000256" key="2">
    <source>
        <dbReference type="ARBA" id="ARBA00022618"/>
    </source>
</evidence>
<evidence type="ECO:0000256" key="4">
    <source>
        <dbReference type="ARBA" id="ARBA00023242"/>
    </source>
</evidence>
<keyword evidence="5" id="KW-0131">Cell cycle</keyword>
<accession>A0A0F7SSF6</accession>
<dbReference type="InterPro" id="IPR039776">
    <property type="entry name" value="Pds5"/>
</dbReference>
<feature type="coiled-coil region" evidence="6">
    <location>
        <begin position="24"/>
        <end position="51"/>
    </location>
</feature>
<feature type="compositionally biased region" description="Basic residues" evidence="7">
    <location>
        <begin position="1353"/>
        <end position="1370"/>
    </location>
</feature>
<feature type="region of interest" description="Disordered" evidence="7">
    <location>
        <begin position="282"/>
        <end position="334"/>
    </location>
</feature>
<feature type="compositionally biased region" description="Low complexity" evidence="7">
    <location>
        <begin position="293"/>
        <end position="312"/>
    </location>
</feature>
<dbReference type="GO" id="GO:0051301">
    <property type="term" value="P:cell division"/>
    <property type="evidence" value="ECO:0007669"/>
    <property type="project" value="UniProtKB-KW"/>
</dbReference>
<evidence type="ECO:0000256" key="1">
    <source>
        <dbReference type="ARBA" id="ARBA00004123"/>
    </source>
</evidence>
<feature type="compositionally biased region" description="Basic residues" evidence="7">
    <location>
        <begin position="282"/>
        <end position="292"/>
    </location>
</feature>
<keyword evidence="4" id="KW-0539">Nucleus</keyword>
<evidence type="ECO:0000313" key="8">
    <source>
        <dbReference type="EMBL" id="CED83559.1"/>
    </source>
</evidence>
<feature type="region of interest" description="Disordered" evidence="7">
    <location>
        <begin position="1238"/>
        <end position="1370"/>
    </location>
</feature>
<dbReference type="SUPFAM" id="SSF48371">
    <property type="entry name" value="ARM repeat"/>
    <property type="match status" value="1"/>
</dbReference>
<dbReference type="GO" id="GO:0007064">
    <property type="term" value="P:mitotic sister chromatid cohesion"/>
    <property type="evidence" value="ECO:0007669"/>
    <property type="project" value="InterPro"/>
</dbReference>
<evidence type="ECO:0000256" key="3">
    <source>
        <dbReference type="ARBA" id="ARBA00022776"/>
    </source>
</evidence>
<evidence type="ECO:0000256" key="7">
    <source>
        <dbReference type="SAM" id="MobiDB-lite"/>
    </source>
</evidence>
<feature type="compositionally biased region" description="Acidic residues" evidence="7">
    <location>
        <begin position="1327"/>
        <end position="1348"/>
    </location>
</feature>
<comment type="subcellular location">
    <subcellularLocation>
        <location evidence="1">Nucleus</location>
    </subcellularLocation>
</comment>
<evidence type="ECO:0000256" key="5">
    <source>
        <dbReference type="ARBA" id="ARBA00023306"/>
    </source>
</evidence>
<dbReference type="Gene3D" id="1.25.10.10">
    <property type="entry name" value="Leucine-rich Repeat Variant"/>
    <property type="match status" value="1"/>
</dbReference>
<dbReference type="PANTHER" id="PTHR12663">
    <property type="entry name" value="ANDROGEN INDUCED INHIBITOR OF PROLIFERATION AS3 / PDS5-RELATED"/>
    <property type="match status" value="1"/>
</dbReference>
<dbReference type="GO" id="GO:0000785">
    <property type="term" value="C:chromatin"/>
    <property type="evidence" value="ECO:0007669"/>
    <property type="project" value="TreeGrafter"/>
</dbReference>
<protein>
    <submittedName>
        <fullName evidence="8">Sister chromatid cohesion complex Cohesin, subunit PDS5</fullName>
    </submittedName>
</protein>
<dbReference type="PANTHER" id="PTHR12663:SF0">
    <property type="entry name" value="PRECOCIOUS DISSOCIATION OF SISTERS 5, ISOFORM A"/>
    <property type="match status" value="1"/>
</dbReference>
<proteinExistence type="predicted"/>
<evidence type="ECO:0000256" key="6">
    <source>
        <dbReference type="SAM" id="Coils"/>
    </source>
</evidence>
<dbReference type="GO" id="GO:0005634">
    <property type="term" value="C:nucleus"/>
    <property type="evidence" value="ECO:0007669"/>
    <property type="project" value="UniProtKB-SubCell"/>
</dbReference>
<dbReference type="InterPro" id="IPR016024">
    <property type="entry name" value="ARM-type_fold"/>
</dbReference>
<keyword evidence="6" id="KW-0175">Coiled coil</keyword>
<dbReference type="GO" id="GO:0006281">
    <property type="term" value="P:DNA repair"/>
    <property type="evidence" value="ECO:0007669"/>
    <property type="project" value="TreeGrafter"/>
</dbReference>
<keyword evidence="2" id="KW-0132">Cell division</keyword>
<dbReference type="CDD" id="cd19953">
    <property type="entry name" value="PDS5"/>
    <property type="match status" value="1"/>
</dbReference>
<reference evidence="8" key="1">
    <citation type="submission" date="2014-08" db="EMBL/GenBank/DDBJ databases">
        <authorList>
            <person name="Sharma Rahul"/>
            <person name="Thines Marco"/>
        </authorList>
    </citation>
    <scope>NUCLEOTIDE SEQUENCE</scope>
</reference>
<name>A0A0F7SSF6_PHARH</name>
<organism evidence="8">
    <name type="scientific">Phaffia rhodozyma</name>
    <name type="common">Yeast</name>
    <name type="synonym">Xanthophyllomyces dendrorhous</name>
    <dbReference type="NCBI Taxonomy" id="264483"/>
    <lineage>
        <taxon>Eukaryota</taxon>
        <taxon>Fungi</taxon>
        <taxon>Dikarya</taxon>
        <taxon>Basidiomycota</taxon>
        <taxon>Agaricomycotina</taxon>
        <taxon>Tremellomycetes</taxon>
        <taxon>Cystofilobasidiales</taxon>
        <taxon>Mrakiaceae</taxon>
        <taxon>Phaffia</taxon>
    </lineage>
</organism>